<feature type="compositionally biased region" description="Polar residues" evidence="1">
    <location>
        <begin position="166"/>
        <end position="185"/>
    </location>
</feature>
<dbReference type="Proteomes" id="UP000325579">
    <property type="component" value="Unassembled WGS sequence"/>
</dbReference>
<accession>A0A5N7DRV7</accession>
<dbReference type="AlphaFoldDB" id="A0A5N7DRV7"/>
<dbReference type="GeneID" id="43674194"/>
<gene>
    <name evidence="2" type="ORF">BDV37DRAFT_293802</name>
</gene>
<feature type="compositionally biased region" description="Basic and acidic residues" evidence="1">
    <location>
        <begin position="124"/>
        <end position="139"/>
    </location>
</feature>
<dbReference type="EMBL" id="ML736740">
    <property type="protein sequence ID" value="KAE8409191.1"/>
    <property type="molecule type" value="Genomic_DNA"/>
</dbReference>
<proteinExistence type="predicted"/>
<sequence>MSGVKTSLPRNVKQWQDEIARMNLTGQTVHGAKLASASKAEQEQFLLFHVLWVSRRMDELPGILSGISEWISEANTMLGGYKSWETYCREFAVARQYQLEVTDTQDDTDLQTFVTPIAHRTRARARERDNPTADDHVETPSKSTNISEILNLEDIRLEDPFVSPKTPAQETSVQDTPVQRISAQETPAHETPSPFQPITPGPKELENVLYPPTKDEQIVNCALILFLNALTMHFNLTHKWTLHRKAFKANFEEASFEARIDGYLDDRRGKAKVIVEVKPVKRSKKSIPIQMQEGAQMVAWIKKCITLNFYFLCPKCYSNANSNRRIIVSQDWHEIFLTVAKYGDEYIRYLSDKHYQGGSNSFMTMHQFGPWNTLDVASMKLLGPILLAISLRAEATDGKNIN</sequence>
<evidence type="ECO:0000256" key="1">
    <source>
        <dbReference type="SAM" id="MobiDB-lite"/>
    </source>
</evidence>
<dbReference type="OrthoDB" id="3508621at2759"/>
<organism evidence="2 3">
    <name type="scientific">Aspergillus pseudonomiae</name>
    <dbReference type="NCBI Taxonomy" id="1506151"/>
    <lineage>
        <taxon>Eukaryota</taxon>
        <taxon>Fungi</taxon>
        <taxon>Dikarya</taxon>
        <taxon>Ascomycota</taxon>
        <taxon>Pezizomycotina</taxon>
        <taxon>Eurotiomycetes</taxon>
        <taxon>Eurotiomycetidae</taxon>
        <taxon>Eurotiales</taxon>
        <taxon>Aspergillaceae</taxon>
        <taxon>Aspergillus</taxon>
        <taxon>Aspergillus subgen. Circumdati</taxon>
    </lineage>
</organism>
<feature type="region of interest" description="Disordered" evidence="1">
    <location>
        <begin position="120"/>
        <end position="143"/>
    </location>
</feature>
<evidence type="ECO:0000313" key="2">
    <source>
        <dbReference type="EMBL" id="KAE8409191.1"/>
    </source>
</evidence>
<keyword evidence="3" id="KW-1185">Reference proteome</keyword>
<evidence type="ECO:0000313" key="3">
    <source>
        <dbReference type="Proteomes" id="UP000325579"/>
    </source>
</evidence>
<reference evidence="2 3" key="1">
    <citation type="submission" date="2019-04" db="EMBL/GenBank/DDBJ databases">
        <authorList>
            <consortium name="DOE Joint Genome Institute"/>
            <person name="Mondo S."/>
            <person name="Kjaerbolling I."/>
            <person name="Vesth T."/>
            <person name="Frisvad J.C."/>
            <person name="Nybo J.L."/>
            <person name="Theobald S."/>
            <person name="Kildgaard S."/>
            <person name="Isbrandt T."/>
            <person name="Kuo A."/>
            <person name="Sato A."/>
            <person name="Lyhne E.K."/>
            <person name="Kogle M.E."/>
            <person name="Wiebenga A."/>
            <person name="Kun R.S."/>
            <person name="Lubbers R.J."/>
            <person name="Makela M.R."/>
            <person name="Barry K."/>
            <person name="Chovatia M."/>
            <person name="Clum A."/>
            <person name="Daum C."/>
            <person name="Haridas S."/>
            <person name="He G."/>
            <person name="LaButti K."/>
            <person name="Lipzen A."/>
            <person name="Riley R."/>
            <person name="Salamov A."/>
            <person name="Simmons B.A."/>
            <person name="Magnuson J.K."/>
            <person name="Henrissat B."/>
            <person name="Mortensen U.H."/>
            <person name="Larsen T.O."/>
            <person name="Devries R.P."/>
            <person name="Grigoriev I.V."/>
            <person name="Machida M."/>
            <person name="Baker S.E."/>
            <person name="Andersen M.R."/>
            <person name="Cantor M.N."/>
            <person name="Hua S.X."/>
        </authorList>
    </citation>
    <scope>NUCLEOTIDE SEQUENCE [LARGE SCALE GENOMIC DNA]</scope>
    <source>
        <strain evidence="2 3">CBS 119388</strain>
    </source>
</reference>
<protein>
    <submittedName>
        <fullName evidence="2">Uncharacterized protein</fullName>
    </submittedName>
</protein>
<name>A0A5N7DRV7_9EURO</name>
<feature type="region of interest" description="Disordered" evidence="1">
    <location>
        <begin position="162"/>
        <end position="204"/>
    </location>
</feature>
<dbReference type="RefSeq" id="XP_031946510.1">
    <property type="nucleotide sequence ID" value="XM_032089503.1"/>
</dbReference>